<dbReference type="AlphaFoldDB" id="A0A559KNG8"/>
<dbReference type="InterPro" id="IPR053187">
    <property type="entry name" value="Notoamide_regulator"/>
</dbReference>
<dbReference type="Gene3D" id="4.10.240.10">
    <property type="entry name" value="Zn(2)-C6 fungal-type DNA-binding domain"/>
    <property type="match status" value="1"/>
</dbReference>
<accession>A0A559KNG8</accession>
<keyword evidence="1" id="KW-0539">Nucleus</keyword>
<name>A0A559KNG8_FUSOC</name>
<evidence type="ECO:0000313" key="5">
    <source>
        <dbReference type="Proteomes" id="UP000320707"/>
    </source>
</evidence>
<dbReference type="Proteomes" id="UP000320707">
    <property type="component" value="Unassembled WGS sequence"/>
</dbReference>
<dbReference type="InterPro" id="IPR001138">
    <property type="entry name" value="Zn2Cys6_DnaBD"/>
</dbReference>
<dbReference type="PANTHER" id="PTHR47256">
    <property type="entry name" value="ZN(II)2CYS6 TRANSCRIPTION FACTOR (EUROFUNG)-RELATED"/>
    <property type="match status" value="1"/>
</dbReference>
<organism evidence="4 5">
    <name type="scientific">Fusarium oxysporum f. sp. cubense</name>
    <dbReference type="NCBI Taxonomy" id="61366"/>
    <lineage>
        <taxon>Eukaryota</taxon>
        <taxon>Fungi</taxon>
        <taxon>Dikarya</taxon>
        <taxon>Ascomycota</taxon>
        <taxon>Pezizomycotina</taxon>
        <taxon>Sordariomycetes</taxon>
        <taxon>Hypocreomycetidae</taxon>
        <taxon>Hypocreales</taxon>
        <taxon>Nectriaceae</taxon>
        <taxon>Fusarium</taxon>
        <taxon>Fusarium oxysporum species complex</taxon>
    </lineage>
</organism>
<protein>
    <submittedName>
        <fullName evidence="4">Nitrogen assimilation transcription factor nirA</fullName>
    </submittedName>
</protein>
<sequence>MGQDEVGLEVLPPPPGYSTSNQDEGFVMPTSFTIHKQGDSEVKFNIRGNSGSTPLSIACTYKNTEDDFEARVNILLRTDENASPLATVKYSRHSAELEFTNTSPPSNITMYYRLLGDRNATHSFNVNTPKRTGFEWRNLGDGEGWKLSRKVRCTGECPTCAACQRRGGECHYADIANDRETHSNQLKKRVKELEDENRSFRALFQMLRKPGGGTNQEILRRIQAGDDFGTVIEHARDLGKRKRSPSPNLLARQRPSEWTTIRGILPRTPIASSAAVDPIVLPTHASTPPHPLPLPSPPINTPTSPKDAILGLLKLSQDGKPDLILLNEARPKEHCDLRLNELSVSYWTRVPISNRSASTLISTFLETDNSVVGFIDKDLFLTDLVQHNPTFCSAFLVSSILYLACFAHTASDDRAATLAHSFFNDSERLYRVEKLSDSLTTLAAINIFSLGCFSHGKGNLGQDLLLSAYEMGKRMDLYGLDLSSPEVRGFQKLSSSHPVPQASWGTFNWLKDVNSSFTP</sequence>
<dbReference type="EMBL" id="SRMI01000011">
    <property type="protein sequence ID" value="TVY61165.1"/>
    <property type="molecule type" value="Genomic_DNA"/>
</dbReference>
<dbReference type="GO" id="GO:0008270">
    <property type="term" value="F:zinc ion binding"/>
    <property type="evidence" value="ECO:0007669"/>
    <property type="project" value="InterPro"/>
</dbReference>
<reference evidence="4 5" key="1">
    <citation type="journal article" date="2019" name="Microbiol. Resour. Announc.">
        <title>High-quality draft genome sequence of Fusarium oxysporum f. sp. cubense strain 160527, a causal agent of Panama disease.</title>
        <authorList>
            <person name="Asai S."/>
            <person name="Ayukawa Y."/>
            <person name="Gan P."/>
            <person name="Masuda S."/>
            <person name="Komatsu K."/>
            <person name="Shirasu K."/>
            <person name="Arie T."/>
        </authorList>
    </citation>
    <scope>NUCLEOTIDE SEQUENCE [LARGE SCALE GENOMIC DNA]</scope>
    <source>
        <strain evidence="4 5">160527</strain>
    </source>
</reference>
<gene>
    <name evidence="4" type="primary">nirA-3</name>
    <name evidence="4" type="ORF">Focb16_v013186</name>
</gene>
<feature type="coiled-coil region" evidence="2">
    <location>
        <begin position="176"/>
        <end position="203"/>
    </location>
</feature>
<evidence type="ECO:0000313" key="4">
    <source>
        <dbReference type="EMBL" id="TVY61165.1"/>
    </source>
</evidence>
<evidence type="ECO:0000256" key="1">
    <source>
        <dbReference type="ARBA" id="ARBA00023242"/>
    </source>
</evidence>
<evidence type="ECO:0000256" key="2">
    <source>
        <dbReference type="SAM" id="Coils"/>
    </source>
</evidence>
<dbReference type="InterPro" id="IPR036864">
    <property type="entry name" value="Zn2-C6_fun-type_DNA-bd_sf"/>
</dbReference>
<feature type="region of interest" description="Disordered" evidence="3">
    <location>
        <begin position="1"/>
        <end position="21"/>
    </location>
</feature>
<dbReference type="CDD" id="cd00067">
    <property type="entry name" value="GAL4"/>
    <property type="match status" value="1"/>
</dbReference>
<dbReference type="PANTHER" id="PTHR47256:SF1">
    <property type="entry name" value="ZN(II)2CYS6 TRANSCRIPTION FACTOR (EUROFUNG)"/>
    <property type="match status" value="1"/>
</dbReference>
<dbReference type="CDD" id="cd12148">
    <property type="entry name" value="fungal_TF_MHR"/>
    <property type="match status" value="1"/>
</dbReference>
<comment type="caution">
    <text evidence="4">The sequence shown here is derived from an EMBL/GenBank/DDBJ whole genome shotgun (WGS) entry which is preliminary data.</text>
</comment>
<dbReference type="GO" id="GO:0000981">
    <property type="term" value="F:DNA-binding transcription factor activity, RNA polymerase II-specific"/>
    <property type="evidence" value="ECO:0007669"/>
    <property type="project" value="InterPro"/>
</dbReference>
<proteinExistence type="predicted"/>
<keyword evidence="2" id="KW-0175">Coiled coil</keyword>
<evidence type="ECO:0000256" key="3">
    <source>
        <dbReference type="SAM" id="MobiDB-lite"/>
    </source>
</evidence>